<evidence type="ECO:0000313" key="2">
    <source>
        <dbReference type="EMBL" id="SMO44395.1"/>
    </source>
</evidence>
<sequence>MTEFLEKKYIENNRILGYKTTETMKKLFLLLFTAFLFIGCSSDDDTIYDYVGTWSGSYEGNDKGVWNFVVDESGKVVGTMHSDVNNENYSITGNLSESGDLNARVGLPSQGDFKGTLTTEKKGNGNWSNSLPTPATSGSWKGEKK</sequence>
<dbReference type="Proteomes" id="UP000316916">
    <property type="component" value="Unassembled WGS sequence"/>
</dbReference>
<keyword evidence="3" id="KW-1185">Reference proteome</keyword>
<evidence type="ECO:0000256" key="1">
    <source>
        <dbReference type="SAM" id="MobiDB-lite"/>
    </source>
</evidence>
<accession>A0A521BBC8</accession>
<reference evidence="2 3" key="1">
    <citation type="submission" date="2017-05" db="EMBL/GenBank/DDBJ databases">
        <authorList>
            <person name="Varghese N."/>
            <person name="Submissions S."/>
        </authorList>
    </citation>
    <scope>NUCLEOTIDE SEQUENCE [LARGE SCALE GENOMIC DNA]</scope>
    <source>
        <strain evidence="2 3">DSM 29371</strain>
    </source>
</reference>
<feature type="region of interest" description="Disordered" evidence="1">
    <location>
        <begin position="102"/>
        <end position="145"/>
    </location>
</feature>
<organism evidence="2 3">
    <name type="scientific">Chryseobacterium rhizoplanae</name>
    <dbReference type="NCBI Taxonomy" id="1609531"/>
    <lineage>
        <taxon>Bacteria</taxon>
        <taxon>Pseudomonadati</taxon>
        <taxon>Bacteroidota</taxon>
        <taxon>Flavobacteriia</taxon>
        <taxon>Flavobacteriales</taxon>
        <taxon>Weeksellaceae</taxon>
        <taxon>Chryseobacterium group</taxon>
        <taxon>Chryseobacterium</taxon>
    </lineage>
</organism>
<feature type="compositionally biased region" description="Polar residues" evidence="1">
    <location>
        <begin position="125"/>
        <end position="139"/>
    </location>
</feature>
<dbReference type="AlphaFoldDB" id="A0A521BBC8"/>
<dbReference type="EMBL" id="FXTC01000001">
    <property type="protein sequence ID" value="SMO44395.1"/>
    <property type="molecule type" value="Genomic_DNA"/>
</dbReference>
<name>A0A521BBC8_9FLAO</name>
<proteinExistence type="predicted"/>
<evidence type="ECO:0000313" key="3">
    <source>
        <dbReference type="Proteomes" id="UP000316916"/>
    </source>
</evidence>
<gene>
    <name evidence="2" type="ORF">SAMN06265171_101859</name>
</gene>
<protein>
    <submittedName>
        <fullName evidence="2">Uncharacterized protein</fullName>
    </submittedName>
</protein>